<accession>A0A0A7PCJ3</accession>
<keyword evidence="5" id="KW-0106">Calcium</keyword>
<feature type="chain" id="PRO_5002031992" evidence="6">
    <location>
        <begin position="24"/>
        <end position="794"/>
    </location>
</feature>
<keyword evidence="2" id="KW-0378">Hydrolase</keyword>
<dbReference type="InterPro" id="IPR043147">
    <property type="entry name" value="Penicillin_amidase_A-knob"/>
</dbReference>
<dbReference type="GO" id="GO:0017000">
    <property type="term" value="P:antibiotic biosynthetic process"/>
    <property type="evidence" value="ECO:0007669"/>
    <property type="project" value="InterPro"/>
</dbReference>
<dbReference type="GO" id="GO:0046872">
    <property type="term" value="F:metal ion binding"/>
    <property type="evidence" value="ECO:0007669"/>
    <property type="project" value="UniProtKB-KW"/>
</dbReference>
<gene>
    <name evidence="7" type="ORF">SKP52_03935</name>
</gene>
<comment type="similarity">
    <text evidence="1">Belongs to the peptidase S45 family.</text>
</comment>
<dbReference type="Proteomes" id="UP000030907">
    <property type="component" value="Chromosome"/>
</dbReference>
<evidence type="ECO:0000313" key="8">
    <source>
        <dbReference type="Proteomes" id="UP000030907"/>
    </source>
</evidence>
<dbReference type="AlphaFoldDB" id="A0A0A7PCJ3"/>
<dbReference type="Pfam" id="PF01804">
    <property type="entry name" value="Penicil_amidase"/>
    <property type="match status" value="1"/>
</dbReference>
<dbReference type="HOGENOM" id="CLU_011790_0_0_5"/>
<evidence type="ECO:0000256" key="4">
    <source>
        <dbReference type="PIRSR" id="PIRSR001227-1"/>
    </source>
</evidence>
<dbReference type="PIRSF" id="PIRSF001227">
    <property type="entry name" value="Pen_acylase"/>
    <property type="match status" value="1"/>
</dbReference>
<dbReference type="MEROPS" id="S45.003"/>
<reference evidence="7 8" key="1">
    <citation type="journal article" date="2015" name="Int. J. Syst. Evol. Microbiol.">
        <title>Description of Sphingopyxis fribergensis sp. nov. - a soil bacterium with the ability to degrade styrene and phenylacetic acid.</title>
        <authorList>
            <person name="Oelschlagel M."/>
            <person name="Ruckert C."/>
            <person name="Kalinowski J."/>
            <person name="Schmidt G."/>
            <person name="Schlomann M."/>
            <person name="Tischler D."/>
        </authorList>
    </citation>
    <scope>NUCLEOTIDE SEQUENCE [LARGE SCALE GENOMIC DNA]</scope>
    <source>
        <strain evidence="7 8">Kp5.2</strain>
    </source>
</reference>
<sequence>MIQRRAFLLASVALAAMPGSLFAKSRVQGTAQTIRLSGARAPVEVVEDELGVPHVRAASLHDAFFGQGYLVARDRLFQIDIDHRRDMGRLAEAFGPQFVAADRAARLFHYRGDVAAELAALPADVLECAQGYVAGVNARIDELAADPSALPLEYGILGISPLRWEVTDLVRGRGIGMGDADDEVRRAQLQARGLLDADQLMIPLRPAWSFTVPDGLDCAAVSDADLGVLDPSNRPIDFDAVQEARLDPEARWTDRFALGSNAWTIAPSRSATGRPILANDPHLGIGRASPRHMCHLSAPGLDVIGAGAPGLPGIMQGHTDRFAFGRTNFHIDQTDLFILRTKEGDPGRYWHKGEWKAFETFEDEIPVKGAPSERVTLRYAAGRPIVSEDAARSRAVAFATVSMLPGANMRFAIIAINLSKDWASLRQAFKLHVSPTNLHYADIDGNTGWQTIGFTPRRPKHDGLFPAPGDGDFDWTGILPVEDMPHVYNPREGWFASANQMNLPADYPYRERIISFSWSDPFRYNRIAEVLRAQPKHRIADSIALQHDVQSLPARALLKLLPANPTAEAAPAVALLRRWDCGIEADSAAALLYEMVMPALSTDFYDRIVPAAARDLIASVNLSEMLRILASPDKRLGDDPAAARDAIIDRALAAGWKKAVELGGPDPARWKWGDLHRVTIAHSLASNPAIAAAFPRIEGGRSGGDGTTPMARGFNPKRGFNVSHGASYLFVADVGAWDNSRFLLLPGQSADPRSPRYRDFYPLWLAGAMQPLWFSQAAVDRHAESRLVLTPAAG</sequence>
<dbReference type="PANTHER" id="PTHR34218">
    <property type="entry name" value="PEPTIDASE S45 PENICILLIN AMIDASE"/>
    <property type="match status" value="1"/>
</dbReference>
<dbReference type="RefSeq" id="WP_039579663.1">
    <property type="nucleotide sequence ID" value="NZ_CP009122.1"/>
</dbReference>
<dbReference type="InterPro" id="IPR023343">
    <property type="entry name" value="Penicillin_amidase_dom1"/>
</dbReference>
<dbReference type="Gene3D" id="3.60.20.10">
    <property type="entry name" value="Glutamine Phosphoribosylpyrophosphate, subunit 1, domain 1"/>
    <property type="match status" value="1"/>
</dbReference>
<evidence type="ECO:0000256" key="5">
    <source>
        <dbReference type="PIRSR" id="PIRSR001227-2"/>
    </source>
</evidence>
<keyword evidence="5" id="KW-0479">Metal-binding</keyword>
<keyword evidence="8" id="KW-1185">Reference proteome</keyword>
<evidence type="ECO:0000256" key="6">
    <source>
        <dbReference type="SAM" id="SignalP"/>
    </source>
</evidence>
<dbReference type="Gene3D" id="2.30.120.10">
    <property type="match status" value="1"/>
</dbReference>
<dbReference type="InterPro" id="IPR014395">
    <property type="entry name" value="Pen/GL7ACA/AHL_acylase"/>
</dbReference>
<feature type="binding site" evidence="5">
    <location>
        <position position="335"/>
    </location>
    <ligand>
        <name>Ca(2+)</name>
        <dbReference type="ChEBI" id="CHEBI:29108"/>
    </ligand>
</feature>
<protein>
    <submittedName>
        <fullName evidence="7">Penicillin acylase</fullName>
    </submittedName>
</protein>
<dbReference type="InterPro" id="IPR029055">
    <property type="entry name" value="Ntn_hydrolases_N"/>
</dbReference>
<organism evidence="7 8">
    <name type="scientific">Sphingopyxis fribergensis</name>
    <dbReference type="NCBI Taxonomy" id="1515612"/>
    <lineage>
        <taxon>Bacteria</taxon>
        <taxon>Pseudomonadati</taxon>
        <taxon>Pseudomonadota</taxon>
        <taxon>Alphaproteobacteria</taxon>
        <taxon>Sphingomonadales</taxon>
        <taxon>Sphingomonadaceae</taxon>
        <taxon>Sphingopyxis</taxon>
    </lineage>
</organism>
<dbReference type="STRING" id="1515612.SKP52_03935"/>
<dbReference type="InterPro" id="IPR002692">
    <property type="entry name" value="S45"/>
</dbReference>
<dbReference type="SUPFAM" id="SSF56235">
    <property type="entry name" value="N-terminal nucleophile aminohydrolases (Ntn hydrolases)"/>
    <property type="match status" value="1"/>
</dbReference>
<dbReference type="InterPro" id="IPR043146">
    <property type="entry name" value="Penicillin_amidase_N_B-knob"/>
</dbReference>
<dbReference type="CDD" id="cd03747">
    <property type="entry name" value="Ntn_PGA_like"/>
    <property type="match status" value="1"/>
</dbReference>
<dbReference type="Gene3D" id="1.10.1400.10">
    <property type="match status" value="1"/>
</dbReference>
<evidence type="ECO:0000256" key="2">
    <source>
        <dbReference type="ARBA" id="ARBA00022801"/>
    </source>
</evidence>
<dbReference type="GO" id="GO:0016811">
    <property type="term" value="F:hydrolase activity, acting on carbon-nitrogen (but not peptide) bonds, in linear amides"/>
    <property type="evidence" value="ECO:0007669"/>
    <property type="project" value="InterPro"/>
</dbReference>
<dbReference type="PANTHER" id="PTHR34218:SF4">
    <property type="entry name" value="ACYL-HOMOSERINE LACTONE ACYLASE QUIP"/>
    <property type="match status" value="1"/>
</dbReference>
<dbReference type="Gene3D" id="1.10.439.10">
    <property type="entry name" value="Penicillin Amidohydrolase, domain 1"/>
    <property type="match status" value="1"/>
</dbReference>
<dbReference type="KEGG" id="sphk:SKP52_03935"/>
<feature type="binding site" evidence="5">
    <location>
        <position position="332"/>
    </location>
    <ligand>
        <name>Ca(2+)</name>
        <dbReference type="ChEBI" id="CHEBI:29108"/>
    </ligand>
</feature>
<feature type="binding site" evidence="5">
    <location>
        <position position="183"/>
    </location>
    <ligand>
        <name>Ca(2+)</name>
        <dbReference type="ChEBI" id="CHEBI:29108"/>
    </ligand>
</feature>
<comment type="cofactor">
    <cofactor evidence="5">
        <name>Ca(2+)</name>
        <dbReference type="ChEBI" id="CHEBI:29108"/>
    </cofactor>
    <text evidence="5">Binds 1 Ca(2+) ion per dimer.</text>
</comment>
<evidence type="ECO:0000256" key="3">
    <source>
        <dbReference type="ARBA" id="ARBA00023145"/>
    </source>
</evidence>
<feature type="active site" description="Nucleophile" evidence="4">
    <location>
        <position position="260"/>
    </location>
</feature>
<evidence type="ECO:0000256" key="1">
    <source>
        <dbReference type="ARBA" id="ARBA00006586"/>
    </source>
</evidence>
<keyword evidence="6" id="KW-0732">Signal</keyword>
<name>A0A0A7PCJ3_9SPHN</name>
<evidence type="ECO:0000313" key="7">
    <source>
        <dbReference type="EMBL" id="AJA07715.1"/>
    </source>
</evidence>
<keyword evidence="3" id="KW-0865">Zymogen</keyword>
<dbReference type="EMBL" id="CP009122">
    <property type="protein sequence ID" value="AJA07715.1"/>
    <property type="molecule type" value="Genomic_DNA"/>
</dbReference>
<proteinExistence type="inferred from homology"/>
<feature type="signal peptide" evidence="6">
    <location>
        <begin position="1"/>
        <end position="23"/>
    </location>
</feature>